<accession>K1X4U7</accession>
<evidence type="ECO:0000313" key="1">
    <source>
        <dbReference type="EMBL" id="EKD25140.1"/>
    </source>
</evidence>
<name>K1X4U7_9BACT</name>
<sequence length="128" mass="15177">MFGTKKTLSSFDRSINSQARQKKSWDYSRKLEIYNTVIAIIKQFVLVHRIALQKNQYEYTIIYRGIDLLTSTEIDEYLRTGDLTLRFKNLHLHRNGAVFSIDKISLKECKKANITFHANKKRPQEEMY</sequence>
<protein>
    <submittedName>
        <fullName evidence="1">Uncharacterized protein</fullName>
    </submittedName>
</protein>
<reference evidence="1" key="1">
    <citation type="journal article" date="2012" name="Science">
        <title>Fermentation, hydrogen, and sulfur metabolism in multiple uncultivated bacterial phyla.</title>
        <authorList>
            <person name="Wrighton K.C."/>
            <person name="Thomas B.C."/>
            <person name="Sharon I."/>
            <person name="Miller C.S."/>
            <person name="Castelle C.J."/>
            <person name="VerBerkmoes N.C."/>
            <person name="Wilkins M.J."/>
            <person name="Hettich R.L."/>
            <person name="Lipton M.S."/>
            <person name="Williams K.H."/>
            <person name="Long P.E."/>
            <person name="Banfield J.F."/>
        </authorList>
    </citation>
    <scope>NUCLEOTIDE SEQUENCE [LARGE SCALE GENOMIC DNA]</scope>
</reference>
<comment type="caution">
    <text evidence="1">The sequence shown here is derived from an EMBL/GenBank/DDBJ whole genome shotgun (WGS) entry which is preliminary data.</text>
</comment>
<proteinExistence type="predicted"/>
<gene>
    <name evidence="1" type="ORF">ACD_80C00113G0008</name>
</gene>
<dbReference type="EMBL" id="AMFJ01036120">
    <property type="protein sequence ID" value="EKD25140.1"/>
    <property type="molecule type" value="Genomic_DNA"/>
</dbReference>
<dbReference type="AlphaFoldDB" id="K1X4U7"/>
<organism evidence="1">
    <name type="scientific">uncultured bacterium</name>
    <name type="common">gcode 4</name>
    <dbReference type="NCBI Taxonomy" id="1234023"/>
    <lineage>
        <taxon>Bacteria</taxon>
        <taxon>environmental samples</taxon>
    </lineage>
</organism>